<dbReference type="RefSeq" id="WP_344514030.1">
    <property type="nucleotide sequence ID" value="NZ_BAAATU010000028.1"/>
</dbReference>
<organism evidence="2 3">
    <name type="scientific">Streptomyces pulveraceus</name>
    <dbReference type="NCBI Taxonomy" id="68258"/>
    <lineage>
        <taxon>Bacteria</taxon>
        <taxon>Bacillati</taxon>
        <taxon>Actinomycetota</taxon>
        <taxon>Actinomycetes</taxon>
        <taxon>Kitasatosporales</taxon>
        <taxon>Streptomycetaceae</taxon>
        <taxon>Streptomyces</taxon>
    </lineage>
</organism>
<keyword evidence="3" id="KW-1185">Reference proteome</keyword>
<feature type="compositionally biased region" description="Pro residues" evidence="1">
    <location>
        <begin position="1"/>
        <end position="10"/>
    </location>
</feature>
<dbReference type="EMBL" id="JBHSPU010000010">
    <property type="protein sequence ID" value="MFC5913750.1"/>
    <property type="molecule type" value="Genomic_DNA"/>
</dbReference>
<feature type="compositionally biased region" description="Basic residues" evidence="1">
    <location>
        <begin position="477"/>
        <end position="486"/>
    </location>
</feature>
<sequence length="486" mass="53855">MPTPPRPPRPSMTGPARPRRGLPPRERTDGRHRLGWLGRGRAEEHDRRALGDALHLLEGGPCAVCRERDAFAARWLSYFVIETHTEEGTRARVEAAAGFCPAHTRRLLADASASWLMPQVHDLALAGWTRLLDVPDARRARCPCCVAGDDATERASETLLRAFGHARIRDAVHRGALCLPHLAALAARIPRAYGLPLADAAAALLEEGRYDLLRLAGTDEDAQARNVLLGRIDPLLPVEEERQRRSVTSRWRTDADLGCCPLCLAEHRAVRRLLTWAATTDHGPPSGEESVLCARHLHDLAAVDGPNTAAVLAGNRDQWDARFGRFRRLLDEGGKRRADAGPHLTSAPRCRACEEERTAGRRQAALLTAQLQDPVRADEYTRTHGICLRHAVNWRGAREDPVHAVLSARTALLRWEIDEVLRKQNWRTRHEIEGAERQVVRRAPTLLDGRVYAGLPAPPHAVAPAPSDDVPKSQTPHARRKSWSST</sequence>
<reference evidence="3" key="1">
    <citation type="journal article" date="2019" name="Int. J. Syst. Evol. Microbiol.">
        <title>The Global Catalogue of Microorganisms (GCM) 10K type strain sequencing project: providing services to taxonomists for standard genome sequencing and annotation.</title>
        <authorList>
            <consortium name="The Broad Institute Genomics Platform"/>
            <consortium name="The Broad Institute Genome Sequencing Center for Infectious Disease"/>
            <person name="Wu L."/>
            <person name="Ma J."/>
        </authorList>
    </citation>
    <scope>NUCLEOTIDE SEQUENCE [LARGE SCALE GENOMIC DNA]</scope>
    <source>
        <strain evidence="3">JCM 4147</strain>
    </source>
</reference>
<evidence type="ECO:0000313" key="2">
    <source>
        <dbReference type="EMBL" id="MFC5913750.1"/>
    </source>
</evidence>
<evidence type="ECO:0000313" key="3">
    <source>
        <dbReference type="Proteomes" id="UP001596200"/>
    </source>
</evidence>
<name>A0ABW1GIV6_9ACTN</name>
<accession>A0ABW1GIV6</accession>
<gene>
    <name evidence="2" type="ORF">ACFP1B_09985</name>
</gene>
<feature type="region of interest" description="Disordered" evidence="1">
    <location>
        <begin position="1"/>
        <end position="32"/>
    </location>
</feature>
<feature type="compositionally biased region" description="Basic and acidic residues" evidence="1">
    <location>
        <begin position="23"/>
        <end position="32"/>
    </location>
</feature>
<dbReference type="Proteomes" id="UP001596200">
    <property type="component" value="Unassembled WGS sequence"/>
</dbReference>
<proteinExistence type="predicted"/>
<feature type="region of interest" description="Disordered" evidence="1">
    <location>
        <begin position="456"/>
        <end position="486"/>
    </location>
</feature>
<evidence type="ECO:0000256" key="1">
    <source>
        <dbReference type="SAM" id="MobiDB-lite"/>
    </source>
</evidence>
<comment type="caution">
    <text evidence="2">The sequence shown here is derived from an EMBL/GenBank/DDBJ whole genome shotgun (WGS) entry which is preliminary data.</text>
</comment>
<protein>
    <submittedName>
        <fullName evidence="2">Uncharacterized protein</fullName>
    </submittedName>
</protein>